<dbReference type="Pfam" id="PF13644">
    <property type="entry name" value="DKNYY"/>
    <property type="match status" value="1"/>
</dbReference>
<dbReference type="EMBL" id="JACJIS010000004">
    <property type="protein sequence ID" value="MBA9074891.1"/>
    <property type="molecule type" value="Genomic_DNA"/>
</dbReference>
<dbReference type="Proteomes" id="UP000555003">
    <property type="component" value="Unassembled WGS sequence"/>
</dbReference>
<proteinExistence type="predicted"/>
<protein>
    <recommendedName>
        <fullName evidence="3">DKNYY family protein</fullName>
    </recommendedName>
</protein>
<evidence type="ECO:0000313" key="2">
    <source>
        <dbReference type="Proteomes" id="UP000555003"/>
    </source>
</evidence>
<comment type="caution">
    <text evidence="1">The sequence shown here is derived from an EMBL/GenBank/DDBJ whole genome shotgun (WGS) entry which is preliminary data.</text>
</comment>
<organism evidence="1 2">
    <name type="scientific">Flavobacterium gossypii</name>
    <dbReference type="NCBI Taxonomy" id="1646119"/>
    <lineage>
        <taxon>Bacteria</taxon>
        <taxon>Pseudomonadati</taxon>
        <taxon>Bacteroidota</taxon>
        <taxon>Flavobacteriia</taxon>
        <taxon>Flavobacteriales</taxon>
        <taxon>Flavobacteriaceae</taxon>
        <taxon>Flavobacterium</taxon>
    </lineage>
</organism>
<evidence type="ECO:0008006" key="3">
    <source>
        <dbReference type="Google" id="ProtNLM"/>
    </source>
</evidence>
<evidence type="ECO:0000313" key="1">
    <source>
        <dbReference type="EMBL" id="MBA9074891.1"/>
    </source>
</evidence>
<accession>A0ABR6DT48</accession>
<gene>
    <name evidence="1" type="ORF">GGR22_003068</name>
</gene>
<reference evidence="1 2" key="1">
    <citation type="submission" date="2020-08" db="EMBL/GenBank/DDBJ databases">
        <title>Genomic Encyclopedia of Type Strains, Phase IV (KMG-IV): sequencing the most valuable type-strain genomes for metagenomic binning, comparative biology and taxonomic classification.</title>
        <authorList>
            <person name="Goeker M."/>
        </authorList>
    </citation>
    <scope>NUCLEOTIDE SEQUENCE [LARGE SCALE GENOMIC DNA]</scope>
    <source>
        <strain evidence="1 2">DSM 100397</strain>
    </source>
</reference>
<keyword evidence="2" id="KW-1185">Reference proteome</keyword>
<sequence length="201" mass="23387">MKIQLLFLIIFSLCLSNCKNSSNESIDRINDDLNWTKTNYALWKSKNGDLGIKTVEVNDDGSRTNIYITKLSYNNSIKEKSINSVIDTLTFEYLGSSFYKDKKNVYRHYLMSDGGNFAIVENSDVKTFKVIGDCYAKDKNYIYGERAMRMDSVDYETFKTEKGFGPYAKDKNGFYFWDTKIDLKEIENTETEKIIEELKKL</sequence>
<name>A0ABR6DT48_9FLAO</name>
<dbReference type="RefSeq" id="WP_182494328.1">
    <property type="nucleotide sequence ID" value="NZ_JACJIS010000004.1"/>
</dbReference>
<dbReference type="InterPro" id="IPR027375">
    <property type="entry name" value="DKNYY"/>
</dbReference>